<evidence type="ECO:0000313" key="13">
    <source>
        <dbReference type="EMBL" id="CCE73373.1"/>
    </source>
</evidence>
<dbReference type="PANTHER" id="PTHR44111">
    <property type="entry name" value="ELONGATOR COMPLEX PROTEIN 2"/>
    <property type="match status" value="1"/>
</dbReference>
<dbReference type="GO" id="GO:0002098">
    <property type="term" value="P:tRNA wobble uridine modification"/>
    <property type="evidence" value="ECO:0007669"/>
    <property type="project" value="InterPro"/>
</dbReference>
<comment type="pathway">
    <text evidence="3">tRNA modification; 5-methoxycarbonylmethyl-2-thiouridine-tRNA biosynthesis.</text>
</comment>
<dbReference type="InterPro" id="IPR036322">
    <property type="entry name" value="WD40_repeat_dom_sf"/>
</dbReference>
<dbReference type="AlphaFoldDB" id="G8YVC9"/>
<dbReference type="EMBL" id="FO082058">
    <property type="protein sequence ID" value="CCE73373.1"/>
    <property type="molecule type" value="Genomic_DNA"/>
</dbReference>
<keyword evidence="14" id="KW-1185">Reference proteome</keyword>
<dbReference type="SMART" id="SM00320">
    <property type="entry name" value="WD40"/>
    <property type="match status" value="10"/>
</dbReference>
<comment type="similarity">
    <text evidence="4">Belongs to the WD repeat ELP2 family.</text>
</comment>
<dbReference type="OMA" id="ENFRHIS"/>
<evidence type="ECO:0000313" key="12">
    <source>
        <dbReference type="EMBL" id="CCE72812.1"/>
    </source>
</evidence>
<proteinExistence type="inferred from homology"/>
<dbReference type="OrthoDB" id="27911at2759"/>
<keyword evidence="9" id="KW-0677">Repeat</keyword>
<reference evidence="12" key="1">
    <citation type="submission" date="2011-10" db="EMBL/GenBank/DDBJ databases">
        <authorList>
            <person name="Genoscope - CEA"/>
        </authorList>
    </citation>
    <scope>NUCLEOTIDE SEQUENCE</scope>
    <source>
        <strain evidence="12">CBS 7064</strain>
    </source>
</reference>
<dbReference type="UniPathway" id="UPA00988"/>
<dbReference type="Gene3D" id="2.130.10.10">
    <property type="entry name" value="YVTN repeat-like/Quinoprotein amine dehydrogenase"/>
    <property type="match status" value="4"/>
</dbReference>
<gene>
    <name evidence="12" type="primary">Piso0_000406</name>
    <name evidence="12" type="ORF">GNLVRS01_PISO0A08646g</name>
    <name evidence="13" type="ORF">GNLVRS01_PISO0B08713g</name>
</gene>
<evidence type="ECO:0000256" key="1">
    <source>
        <dbReference type="ARBA" id="ARBA00004123"/>
    </source>
</evidence>
<evidence type="ECO:0000256" key="4">
    <source>
        <dbReference type="ARBA" id="ARBA00005881"/>
    </source>
</evidence>
<protein>
    <recommendedName>
        <fullName evidence="5">Elongator complex protein 2</fullName>
    </recommendedName>
</protein>
<evidence type="ECO:0000256" key="8">
    <source>
        <dbReference type="ARBA" id="ARBA00022694"/>
    </source>
</evidence>
<evidence type="ECO:0000256" key="6">
    <source>
        <dbReference type="ARBA" id="ARBA00022490"/>
    </source>
</evidence>
<dbReference type="InterPro" id="IPR019775">
    <property type="entry name" value="WD40_repeat_CS"/>
</dbReference>
<evidence type="ECO:0000256" key="3">
    <source>
        <dbReference type="ARBA" id="ARBA00005043"/>
    </source>
</evidence>
<evidence type="ECO:0000256" key="2">
    <source>
        <dbReference type="ARBA" id="ARBA00004496"/>
    </source>
</evidence>
<feature type="repeat" description="WD" evidence="11">
    <location>
        <begin position="658"/>
        <end position="702"/>
    </location>
</feature>
<dbReference type="PROSITE" id="PS50082">
    <property type="entry name" value="WD_REPEATS_2"/>
    <property type="match status" value="5"/>
</dbReference>
<name>G8YVC9_PICSO</name>
<reference evidence="14" key="2">
    <citation type="journal article" date="2012" name="G3 (Bethesda)">
        <title>Pichia sorbitophila, an interspecies yeast hybrid reveals early steps of genome resolution following polyploidization.</title>
        <authorList>
            <person name="Leh Louis V."/>
            <person name="Despons L."/>
            <person name="Friedrich A."/>
            <person name="Martin T."/>
            <person name="Durrens P."/>
            <person name="Casaregola S."/>
            <person name="Neuveglise C."/>
            <person name="Fairhead C."/>
            <person name="Marck C."/>
            <person name="Cruz J.A."/>
            <person name="Straub M.L."/>
            <person name="Kugler V."/>
            <person name="Sacerdot C."/>
            <person name="Uzunov Z."/>
            <person name="Thierry A."/>
            <person name="Weiss S."/>
            <person name="Bleykasten C."/>
            <person name="De Montigny J."/>
            <person name="Jacques N."/>
            <person name="Jung P."/>
            <person name="Lemaire M."/>
            <person name="Mallet S."/>
            <person name="Morel G."/>
            <person name="Richard G.F."/>
            <person name="Sarkar A."/>
            <person name="Savel G."/>
            <person name="Schacherer J."/>
            <person name="Seret M.L."/>
            <person name="Talla E."/>
            <person name="Samson G."/>
            <person name="Jubin C."/>
            <person name="Poulain J."/>
            <person name="Vacherie B."/>
            <person name="Barbe V."/>
            <person name="Pelletier E."/>
            <person name="Sherman D.J."/>
            <person name="Westhof E."/>
            <person name="Weissenbach J."/>
            <person name="Baret P.V."/>
            <person name="Wincker P."/>
            <person name="Gaillardin C."/>
            <person name="Dujon B."/>
            <person name="Souciet J.L."/>
        </authorList>
    </citation>
    <scope>NUCLEOTIDE SEQUENCE [LARGE SCALE GENOMIC DNA]</scope>
    <source>
        <strain evidence="14">ATCC MYA-4447 / BCRC 22081 / CBS 7064 / NBRC 10061 / NRRL Y-12695</strain>
    </source>
</reference>
<feature type="repeat" description="WD" evidence="11">
    <location>
        <begin position="101"/>
        <end position="132"/>
    </location>
</feature>
<dbReference type="STRING" id="559304.G8YVC9"/>
<dbReference type="SUPFAM" id="SSF50978">
    <property type="entry name" value="WD40 repeat-like"/>
    <property type="match status" value="1"/>
</dbReference>
<dbReference type="Proteomes" id="UP000005222">
    <property type="component" value="Chromosome B"/>
</dbReference>
<dbReference type="FunCoup" id="G8YVC9">
    <property type="interactions" value="1852"/>
</dbReference>
<sequence>MTTSDTVVQESIFVGANKQSLVSDYHFEDEVVAFGAGTMIAMWKPLSEDRRGVYDTYKKHSGEVTVVRFVQKTPYLISAAEDGIINLWRKQGPRYEHLRSLEFHESSVTCLSVISADVFVSGSADGRIAVWKKDPEEENWAVIHEFTVKNNFYPLTLALQNVGNRGEYVLAIGGTDVKLHLYSFVLASGRMSVLDFTHCASLSGHEDWIKCLSFVEEEPQGSYILASGSQDRYVRLWRLKLNDTDPDDQDSSKLVLLSNKKYRISIGDQNNASICFDALIMGHDDWVSDLRWHPSYYYGTNKVLRLLTSTADTALMIWEMDEESGIWCCVSRLGELSIKGASTATGASGGFWSCLWFRGPGEEEYIIANGKTGSFRMYISSDSEKKTWVPSLSITGPASESTDIVWSLGGDYIMSTSLDQTTRLFAPWRVNKEATWHEFARPQIHGYDMICLDNINSTKFVSGGDEKILRVFEMTNSIRGLLARFAGINVDTSNEVLPDSAALPVLGLSNKAANDQLEAGQAHEESQDDDGNEAINDVLGELSTPPLEDYLQRYTLFPELEKLYGHGYEITCCATSPDGKLVASACRSNNARHAVIRLFNVENDYLQCKDTLKGHNLSITSLAFSADGKYLMAVSRDRSFSLWKYVGDTQFELLRLQEKAHSRIVWDCSWAPNTQYGSFVFTCARDKQVKLWEVKENEVNTVASIKLESAVTSIDCLKYIFSEGRMHLAAGLENGSISFLTTDLSKQHKEIAVDFEFDTTVTPADKITKVKFSPKLIADRIHLACTSADHSVRLYSINHQEL</sequence>
<organism evidence="12 14">
    <name type="scientific">Pichia sorbitophila (strain ATCC MYA-4447 / BCRC 22081 / CBS 7064 / NBRC 10061 / NRRL Y-12695)</name>
    <name type="common">Hybrid yeast</name>
    <dbReference type="NCBI Taxonomy" id="559304"/>
    <lineage>
        <taxon>Eukaryota</taxon>
        <taxon>Fungi</taxon>
        <taxon>Dikarya</taxon>
        <taxon>Ascomycota</taxon>
        <taxon>Saccharomycotina</taxon>
        <taxon>Pichiomycetes</taxon>
        <taxon>Debaryomycetaceae</taxon>
        <taxon>Millerozyma</taxon>
    </lineage>
</organism>
<dbReference type="Pfam" id="PF00400">
    <property type="entry name" value="WD40"/>
    <property type="match status" value="7"/>
</dbReference>
<dbReference type="InParanoid" id="G8YVC9"/>
<dbReference type="GO" id="GO:0005634">
    <property type="term" value="C:nucleus"/>
    <property type="evidence" value="ECO:0007669"/>
    <property type="project" value="UniProtKB-SubCell"/>
</dbReference>
<feature type="repeat" description="WD" evidence="11">
    <location>
        <begin position="202"/>
        <end position="240"/>
    </location>
</feature>
<dbReference type="InterPro" id="IPR001680">
    <property type="entry name" value="WD40_rpt"/>
</dbReference>
<keyword evidence="6" id="KW-0963">Cytoplasm</keyword>
<dbReference type="eggNOG" id="KOG1063">
    <property type="taxonomic scope" value="Eukaryota"/>
</dbReference>
<feature type="repeat" description="WD" evidence="11">
    <location>
        <begin position="57"/>
        <end position="88"/>
    </location>
</feature>
<evidence type="ECO:0000256" key="5">
    <source>
        <dbReference type="ARBA" id="ARBA00020267"/>
    </source>
</evidence>
<dbReference type="GO" id="GO:0005737">
    <property type="term" value="C:cytoplasm"/>
    <property type="evidence" value="ECO:0007669"/>
    <property type="project" value="UniProtKB-SubCell"/>
</dbReference>
<dbReference type="PROSITE" id="PS50294">
    <property type="entry name" value="WD_REPEATS_REGION"/>
    <property type="match status" value="3"/>
</dbReference>
<dbReference type="FunFam" id="2.130.10.10:FF:000400">
    <property type="entry name" value="Elongator acetyltransferase complex subunit 2"/>
    <property type="match status" value="1"/>
</dbReference>
<keyword evidence="8" id="KW-0819">tRNA processing</keyword>
<evidence type="ECO:0000256" key="11">
    <source>
        <dbReference type="PROSITE-ProRule" id="PRU00221"/>
    </source>
</evidence>
<dbReference type="PANTHER" id="PTHR44111:SF1">
    <property type="entry name" value="ELONGATOR COMPLEX PROTEIN 2"/>
    <property type="match status" value="1"/>
</dbReference>
<dbReference type="SUPFAM" id="SSF50998">
    <property type="entry name" value="Quinoprotein alcohol dehydrogenase-like"/>
    <property type="match status" value="1"/>
</dbReference>
<dbReference type="InterPro" id="IPR015943">
    <property type="entry name" value="WD40/YVTN_repeat-like_dom_sf"/>
</dbReference>
<dbReference type="PROSITE" id="PS00678">
    <property type="entry name" value="WD_REPEATS_1"/>
    <property type="match status" value="2"/>
</dbReference>
<evidence type="ECO:0000313" key="14">
    <source>
        <dbReference type="Proteomes" id="UP000005222"/>
    </source>
</evidence>
<evidence type="ECO:0000256" key="9">
    <source>
        <dbReference type="ARBA" id="ARBA00022737"/>
    </source>
</evidence>
<dbReference type="InterPro" id="IPR011047">
    <property type="entry name" value="Quinoprotein_ADH-like_sf"/>
</dbReference>
<feature type="repeat" description="WD" evidence="11">
    <location>
        <begin position="612"/>
        <end position="644"/>
    </location>
</feature>
<accession>G8YVC9</accession>
<keyword evidence="10" id="KW-0539">Nucleus</keyword>
<evidence type="ECO:0000256" key="10">
    <source>
        <dbReference type="ARBA" id="ARBA00023242"/>
    </source>
</evidence>
<dbReference type="HOGENOM" id="CLU_006430_0_0_1"/>
<evidence type="ECO:0000256" key="7">
    <source>
        <dbReference type="ARBA" id="ARBA00022574"/>
    </source>
</evidence>
<dbReference type="EMBL" id="FO082059">
    <property type="protein sequence ID" value="CCE72812.1"/>
    <property type="molecule type" value="Genomic_DNA"/>
</dbReference>
<dbReference type="Proteomes" id="UP000005222">
    <property type="component" value="Chromosome A"/>
</dbReference>
<comment type="subcellular location">
    <subcellularLocation>
        <location evidence="2">Cytoplasm</location>
    </subcellularLocation>
    <subcellularLocation>
        <location evidence="1">Nucleus</location>
    </subcellularLocation>
</comment>
<dbReference type="InterPro" id="IPR037289">
    <property type="entry name" value="Elp2"/>
</dbReference>
<keyword evidence="7 11" id="KW-0853">WD repeat</keyword>
<dbReference type="GO" id="GO:0033588">
    <property type="term" value="C:elongator holoenzyme complex"/>
    <property type="evidence" value="ECO:0007669"/>
    <property type="project" value="InterPro"/>
</dbReference>